<dbReference type="Proteomes" id="UP000798662">
    <property type="component" value="Chromosome 2"/>
</dbReference>
<protein>
    <submittedName>
        <fullName evidence="1">Uncharacterized protein</fullName>
    </submittedName>
</protein>
<gene>
    <name evidence="1" type="ORF">I4F81_008138</name>
</gene>
<organism evidence="1 2">
    <name type="scientific">Pyropia yezoensis</name>
    <name type="common">Susabi-nori</name>
    <name type="synonym">Porphyra yezoensis</name>
    <dbReference type="NCBI Taxonomy" id="2788"/>
    <lineage>
        <taxon>Eukaryota</taxon>
        <taxon>Rhodophyta</taxon>
        <taxon>Bangiophyceae</taxon>
        <taxon>Bangiales</taxon>
        <taxon>Bangiaceae</taxon>
        <taxon>Pyropia</taxon>
    </lineage>
</organism>
<comment type="caution">
    <text evidence="1">The sequence shown here is derived from an EMBL/GenBank/DDBJ whole genome shotgun (WGS) entry which is preliminary data.</text>
</comment>
<sequence length="681" mass="68513">MMGDVGAFARRAYEAVRGSAAPPPLFSSTVLVVIAATYMMSPLVSASALCLRPADLIGHLQLHRLNRAPLVRANLLHLAINAVAWLSLAPAMEEASGTGAFAHLVFSLLVPLVGLGAAAAAYAVDAVVGIHTVGGCSVGLSGVLFGMLVIHIRCTGVTSVDVCGCFVMPARWYPLALAALIQLAAMGRVALIAHLAGIAVGGATVAGAWAWITPPPSMVASVEGGRPCGCVPPLSNLPGYVSCAASLSGAVLPTVGGGGSSVGEGNTPLHRAWATGRGGNATGHAGPSTLDPGLASTILSAAGGTGGALNLAALEALLGGRLDSFSSTAALLASLTGTGGVIEPSKPPSLRPQRSSLRRGDRVARDTSVGERDRAHGAGAAAPPPPSAPSAAPASAGSGSADGCAAGGGPAVIDMAPGPSLVSKHVALLASMYGGSCKDAFITLSRGVRTLLATREELVRYASSLQQQGAPRIDAAAETQSGLSMSSDGALVNSPARDTGPAESIGTDPDFTSRSVAARLLRYGCAQSFMARCLPLALDLSRSSSAARSVFLARYLAIHLLSSSAVLDSAAAQDAARQLVALLCDHDLDTTVAVGGLISKKLDFCIDSHASLDIAIAARGELAALEALVVAGGRRGAARGGRGVAAAVAKARPLGGRPARTTVGEQRRRQRRRRRLLIPVS</sequence>
<accession>A0ACC3C5L2</accession>
<dbReference type="EMBL" id="CM020619">
    <property type="protein sequence ID" value="KAK1865609.1"/>
    <property type="molecule type" value="Genomic_DNA"/>
</dbReference>
<reference evidence="1" key="1">
    <citation type="submission" date="2019-11" db="EMBL/GenBank/DDBJ databases">
        <title>Nori genome reveals adaptations in red seaweeds to the harsh intertidal environment.</title>
        <authorList>
            <person name="Wang D."/>
            <person name="Mao Y."/>
        </authorList>
    </citation>
    <scope>NUCLEOTIDE SEQUENCE</scope>
    <source>
        <tissue evidence="1">Gametophyte</tissue>
    </source>
</reference>
<proteinExistence type="predicted"/>
<name>A0ACC3C5L2_PYRYE</name>
<keyword evidence="2" id="KW-1185">Reference proteome</keyword>
<evidence type="ECO:0000313" key="2">
    <source>
        <dbReference type="Proteomes" id="UP000798662"/>
    </source>
</evidence>
<evidence type="ECO:0000313" key="1">
    <source>
        <dbReference type="EMBL" id="KAK1865609.1"/>
    </source>
</evidence>